<keyword evidence="1" id="KW-1133">Transmembrane helix</keyword>
<evidence type="ECO:0000313" key="4">
    <source>
        <dbReference type="Proteomes" id="UP001595904"/>
    </source>
</evidence>
<keyword evidence="3" id="KW-0808">Transferase</keyword>
<evidence type="ECO:0000313" key="3">
    <source>
        <dbReference type="EMBL" id="MFC4307994.1"/>
    </source>
</evidence>
<keyword evidence="3" id="KW-0328">Glycosyltransferase</keyword>
<keyword evidence="1" id="KW-0812">Transmembrane</keyword>
<evidence type="ECO:0000256" key="1">
    <source>
        <dbReference type="SAM" id="Phobius"/>
    </source>
</evidence>
<proteinExistence type="predicted"/>
<dbReference type="Proteomes" id="UP001595904">
    <property type="component" value="Unassembled WGS sequence"/>
</dbReference>
<keyword evidence="4" id="KW-1185">Reference proteome</keyword>
<dbReference type="RefSeq" id="WP_380594742.1">
    <property type="nucleotide sequence ID" value="NZ_JBHSDU010000001.1"/>
</dbReference>
<accession>A0ABV8SNM1</accession>
<sequence length="297" mass="32959">MIDVDVLVLTYKRPALLADTLDSLVRQQLPADHRMNIIVVDNDAGQSSQATVSRFQAEFGAVRYVCETEANISKARNRALAEARARYAAFIDDDEVASPQWLASLLRAREQYQAAVVLGPVMPLLPSGTPRWVVDGRFFERPRRVTGTYAHAGAGGTGNVLLDLHEVRRTGIQFDVSYGIWGGEDTEFFHRLAAAGVNAVWCDEAEVHESVQPHRLRIRWLMRRSFIGGHCFARIFDKQEDSLRRATRALKYACISAGFLLLVPASALSGMAGITRTLCRSARHWGRSVGLWVAHAG</sequence>
<reference evidence="4" key="1">
    <citation type="journal article" date="2019" name="Int. J. Syst. Evol. Microbiol.">
        <title>The Global Catalogue of Microorganisms (GCM) 10K type strain sequencing project: providing services to taxonomists for standard genome sequencing and annotation.</title>
        <authorList>
            <consortium name="The Broad Institute Genomics Platform"/>
            <consortium name="The Broad Institute Genome Sequencing Center for Infectious Disease"/>
            <person name="Wu L."/>
            <person name="Ma J."/>
        </authorList>
    </citation>
    <scope>NUCLEOTIDE SEQUENCE [LARGE SCALE GENOMIC DNA]</scope>
    <source>
        <strain evidence="4">CGMCC 1.10759</strain>
    </source>
</reference>
<dbReference type="InterPro" id="IPR050834">
    <property type="entry name" value="Glycosyltransf_2"/>
</dbReference>
<dbReference type="CDD" id="cd00761">
    <property type="entry name" value="Glyco_tranf_GTA_type"/>
    <property type="match status" value="1"/>
</dbReference>
<dbReference type="PANTHER" id="PTHR43685:SF2">
    <property type="entry name" value="GLYCOSYLTRANSFERASE 2-LIKE DOMAIN-CONTAINING PROTEIN"/>
    <property type="match status" value="1"/>
</dbReference>
<dbReference type="Gene3D" id="3.90.550.10">
    <property type="entry name" value="Spore Coat Polysaccharide Biosynthesis Protein SpsA, Chain A"/>
    <property type="match status" value="1"/>
</dbReference>
<name>A0ABV8SNM1_9GAMM</name>
<dbReference type="EMBL" id="JBHSDU010000001">
    <property type="protein sequence ID" value="MFC4307994.1"/>
    <property type="molecule type" value="Genomic_DNA"/>
</dbReference>
<dbReference type="SUPFAM" id="SSF53448">
    <property type="entry name" value="Nucleotide-diphospho-sugar transferases"/>
    <property type="match status" value="1"/>
</dbReference>
<evidence type="ECO:0000259" key="2">
    <source>
        <dbReference type="Pfam" id="PF00535"/>
    </source>
</evidence>
<comment type="caution">
    <text evidence="3">The sequence shown here is derived from an EMBL/GenBank/DDBJ whole genome shotgun (WGS) entry which is preliminary data.</text>
</comment>
<dbReference type="Pfam" id="PF00535">
    <property type="entry name" value="Glycos_transf_2"/>
    <property type="match status" value="1"/>
</dbReference>
<feature type="transmembrane region" description="Helical" evidence="1">
    <location>
        <begin position="252"/>
        <end position="274"/>
    </location>
</feature>
<dbReference type="InterPro" id="IPR001173">
    <property type="entry name" value="Glyco_trans_2-like"/>
</dbReference>
<gene>
    <name evidence="3" type="ORF">ACFPN2_02770</name>
</gene>
<dbReference type="PANTHER" id="PTHR43685">
    <property type="entry name" value="GLYCOSYLTRANSFERASE"/>
    <property type="match status" value="1"/>
</dbReference>
<protein>
    <submittedName>
        <fullName evidence="3">Glycosyltransferase family 2 protein</fullName>
        <ecNumber evidence="3">2.4.-.-</ecNumber>
    </submittedName>
</protein>
<keyword evidence="1" id="KW-0472">Membrane</keyword>
<organism evidence="3 4">
    <name type="scientific">Steroidobacter flavus</name>
    <dbReference type="NCBI Taxonomy" id="1842136"/>
    <lineage>
        <taxon>Bacteria</taxon>
        <taxon>Pseudomonadati</taxon>
        <taxon>Pseudomonadota</taxon>
        <taxon>Gammaproteobacteria</taxon>
        <taxon>Steroidobacterales</taxon>
        <taxon>Steroidobacteraceae</taxon>
        <taxon>Steroidobacter</taxon>
    </lineage>
</organism>
<feature type="domain" description="Glycosyltransferase 2-like" evidence="2">
    <location>
        <begin position="6"/>
        <end position="135"/>
    </location>
</feature>
<dbReference type="InterPro" id="IPR029044">
    <property type="entry name" value="Nucleotide-diphossugar_trans"/>
</dbReference>
<dbReference type="GO" id="GO:0016757">
    <property type="term" value="F:glycosyltransferase activity"/>
    <property type="evidence" value="ECO:0007669"/>
    <property type="project" value="UniProtKB-KW"/>
</dbReference>
<dbReference type="EC" id="2.4.-.-" evidence="3"/>